<dbReference type="PANTHER" id="PTHR43266:SF2">
    <property type="entry name" value="MAJOR FACILITATOR SUPERFAMILY (MFS) PROFILE DOMAIN-CONTAINING PROTEIN"/>
    <property type="match status" value="1"/>
</dbReference>
<keyword evidence="5 7" id="KW-1133">Transmembrane helix</keyword>
<evidence type="ECO:0000256" key="3">
    <source>
        <dbReference type="ARBA" id="ARBA00022475"/>
    </source>
</evidence>
<dbReference type="CDD" id="cd06173">
    <property type="entry name" value="MFS_MefA_like"/>
    <property type="match status" value="1"/>
</dbReference>
<feature type="transmembrane region" description="Helical" evidence="7">
    <location>
        <begin position="228"/>
        <end position="249"/>
    </location>
</feature>
<evidence type="ECO:0000256" key="6">
    <source>
        <dbReference type="ARBA" id="ARBA00023136"/>
    </source>
</evidence>
<keyword evidence="9" id="KW-1185">Reference proteome</keyword>
<feature type="transmembrane region" description="Helical" evidence="7">
    <location>
        <begin position="385"/>
        <end position="404"/>
    </location>
</feature>
<dbReference type="PANTHER" id="PTHR43266">
    <property type="entry name" value="MACROLIDE-EFFLUX PROTEIN"/>
    <property type="match status" value="1"/>
</dbReference>
<keyword evidence="3" id="KW-1003">Cell membrane</keyword>
<feature type="transmembrane region" description="Helical" evidence="7">
    <location>
        <begin position="21"/>
        <end position="43"/>
    </location>
</feature>
<keyword evidence="2" id="KW-0813">Transport</keyword>
<dbReference type="SUPFAM" id="SSF103473">
    <property type="entry name" value="MFS general substrate transporter"/>
    <property type="match status" value="1"/>
</dbReference>
<dbReference type="InterPro" id="IPR036259">
    <property type="entry name" value="MFS_trans_sf"/>
</dbReference>
<evidence type="ECO:0000313" key="9">
    <source>
        <dbReference type="Proteomes" id="UP000318138"/>
    </source>
</evidence>
<dbReference type="Gene3D" id="1.20.1250.20">
    <property type="entry name" value="MFS general substrate transporter like domains"/>
    <property type="match status" value="1"/>
</dbReference>
<comment type="subcellular location">
    <subcellularLocation>
        <location evidence="1">Cell membrane</location>
        <topology evidence="1">Multi-pass membrane protein</topology>
    </subcellularLocation>
</comment>
<reference evidence="9" key="1">
    <citation type="submission" date="2019-07" db="EMBL/GenBank/DDBJ databases">
        <title>Bacillus alkalisoli sp. nov. isolated from saline soil.</title>
        <authorList>
            <person name="Sun J.-Q."/>
            <person name="Xu L."/>
        </authorList>
    </citation>
    <scope>NUCLEOTIDE SEQUENCE [LARGE SCALE GENOMIC DNA]</scope>
    <source>
        <strain evidence="9">M4U3P1</strain>
    </source>
</reference>
<feature type="transmembrane region" description="Helical" evidence="7">
    <location>
        <begin position="261"/>
        <end position="281"/>
    </location>
</feature>
<sequence length="414" mass="45851">MKNKTLPTLWNNKPFLRIFSSYTVSMFGRWFDMVAIMILFSFVWQLDPLYVALIPVAYALPHALLSQFVGQFVDRFNNITLMAYADICTAILTIFLIFAPNHLVALPLILMRAAVTVIHFPAQQSLIKHIVQEQHIVKAVTWNGTVNELSKVLGPFIGGILAGYFSPGLCIFIGACAYFFSALIIIQLRKRSEFQKPDAASHPHSNVSFWKSWKDGWVAVLRNYKLKWFFGISLVGLMAIQMMDVQVTVLLRSVAPDRPELIGWVMSGSGFGALSAIIIINQMNTVRFYGVLLGISYVLLGAGFIGFGWLYLGVPTYIPVLFGIIAGGGIGLFTIAISVTIQRETSKENIGRISGIYNSISNTVVVTAPLIGGLIVSVWSANVIYLNIGMFLLIGGFFAMLFLIKIEKQDTISN</sequence>
<dbReference type="RefSeq" id="WP_176011002.1">
    <property type="nucleotide sequence ID" value="NZ_CP041372.2"/>
</dbReference>
<evidence type="ECO:0000256" key="4">
    <source>
        <dbReference type="ARBA" id="ARBA00022692"/>
    </source>
</evidence>
<feature type="transmembrane region" description="Helical" evidence="7">
    <location>
        <begin position="288"/>
        <end position="311"/>
    </location>
</feature>
<dbReference type="Proteomes" id="UP000318138">
    <property type="component" value="Chromosome"/>
</dbReference>
<feature type="transmembrane region" description="Helical" evidence="7">
    <location>
        <begin position="156"/>
        <end position="186"/>
    </location>
</feature>
<proteinExistence type="predicted"/>
<dbReference type="GO" id="GO:0022857">
    <property type="term" value="F:transmembrane transporter activity"/>
    <property type="evidence" value="ECO:0007669"/>
    <property type="project" value="InterPro"/>
</dbReference>
<dbReference type="InterPro" id="IPR011701">
    <property type="entry name" value="MFS"/>
</dbReference>
<feature type="transmembrane region" description="Helical" evidence="7">
    <location>
        <begin position="360"/>
        <end position="379"/>
    </location>
</feature>
<evidence type="ECO:0000256" key="2">
    <source>
        <dbReference type="ARBA" id="ARBA00022448"/>
    </source>
</evidence>
<keyword evidence="4 7" id="KW-0812">Transmembrane</keyword>
<feature type="transmembrane region" description="Helical" evidence="7">
    <location>
        <begin position="81"/>
        <end position="99"/>
    </location>
</feature>
<dbReference type="EMBL" id="CP041372">
    <property type="protein sequence ID" value="QKS73036.1"/>
    <property type="molecule type" value="Genomic_DNA"/>
</dbReference>
<evidence type="ECO:0000256" key="7">
    <source>
        <dbReference type="SAM" id="Phobius"/>
    </source>
</evidence>
<dbReference type="Pfam" id="PF07690">
    <property type="entry name" value="MFS_1"/>
    <property type="match status" value="2"/>
</dbReference>
<feature type="transmembrane region" description="Helical" evidence="7">
    <location>
        <begin position="49"/>
        <end position="69"/>
    </location>
</feature>
<evidence type="ECO:0000256" key="1">
    <source>
        <dbReference type="ARBA" id="ARBA00004651"/>
    </source>
</evidence>
<dbReference type="GO" id="GO:0005886">
    <property type="term" value="C:plasma membrane"/>
    <property type="evidence" value="ECO:0007669"/>
    <property type="project" value="UniProtKB-SubCell"/>
</dbReference>
<dbReference type="KEGG" id="psua:FLK61_41330"/>
<feature type="transmembrane region" description="Helical" evidence="7">
    <location>
        <begin position="317"/>
        <end position="339"/>
    </location>
</feature>
<keyword evidence="6 7" id="KW-0472">Membrane</keyword>
<evidence type="ECO:0000256" key="5">
    <source>
        <dbReference type="ARBA" id="ARBA00022989"/>
    </source>
</evidence>
<name>A0A859FJS2_9BACI</name>
<evidence type="ECO:0000313" key="8">
    <source>
        <dbReference type="EMBL" id="QKS73036.1"/>
    </source>
</evidence>
<accession>A0A859FJS2</accession>
<gene>
    <name evidence="8" type="ORF">FLK61_41330</name>
</gene>
<organism evidence="8 9">
    <name type="scientific">Paenalkalicoccus suaedae</name>
    <dbReference type="NCBI Taxonomy" id="2592382"/>
    <lineage>
        <taxon>Bacteria</taxon>
        <taxon>Bacillati</taxon>
        <taxon>Bacillota</taxon>
        <taxon>Bacilli</taxon>
        <taxon>Bacillales</taxon>
        <taxon>Bacillaceae</taxon>
        <taxon>Paenalkalicoccus</taxon>
    </lineage>
</organism>
<protein>
    <submittedName>
        <fullName evidence="8">MFS transporter</fullName>
    </submittedName>
</protein>
<dbReference type="AlphaFoldDB" id="A0A859FJS2"/>